<keyword evidence="2" id="KW-1185">Reference proteome</keyword>
<evidence type="ECO:0000313" key="1">
    <source>
        <dbReference type="EMBL" id="RAR76430.1"/>
    </source>
</evidence>
<dbReference type="RefSeq" id="WP_111880642.1">
    <property type="nucleotide sequence ID" value="NZ_CBCSGC010000122.1"/>
</dbReference>
<dbReference type="Gene3D" id="1.10.10.410">
    <property type="match status" value="1"/>
</dbReference>
<dbReference type="OrthoDB" id="9788127at2"/>
<dbReference type="InterPro" id="IPR042184">
    <property type="entry name" value="YqeY/Aim41_N"/>
</dbReference>
<reference evidence="1 2" key="1">
    <citation type="submission" date="2018-06" db="EMBL/GenBank/DDBJ databases">
        <title>Genomic Encyclopedia of Archaeal and Bacterial Type Strains, Phase II (KMG-II): from individual species to whole genera.</title>
        <authorList>
            <person name="Goeker M."/>
        </authorList>
    </citation>
    <scope>NUCLEOTIDE SEQUENCE [LARGE SCALE GENOMIC DNA]</scope>
    <source>
        <strain evidence="1 2">CFPB 3232</strain>
    </source>
</reference>
<comment type="caution">
    <text evidence="1">The sequence shown here is derived from an EMBL/GenBank/DDBJ whole genome shotgun (WGS) entry which is preliminary data.</text>
</comment>
<evidence type="ECO:0000313" key="2">
    <source>
        <dbReference type="Proteomes" id="UP000248856"/>
    </source>
</evidence>
<accession>A0A328YRW2</accession>
<dbReference type="Pfam" id="PF09424">
    <property type="entry name" value="YqeY"/>
    <property type="match status" value="1"/>
</dbReference>
<dbReference type="GO" id="GO:0016884">
    <property type="term" value="F:carbon-nitrogen ligase activity, with glutamine as amido-N-donor"/>
    <property type="evidence" value="ECO:0007669"/>
    <property type="project" value="InterPro"/>
</dbReference>
<dbReference type="InterPro" id="IPR023168">
    <property type="entry name" value="GatB_Yqey_C_2"/>
</dbReference>
<dbReference type="InterPro" id="IPR019004">
    <property type="entry name" value="YqeY/Aim41"/>
</dbReference>
<name>A0A328YRW2_9BURK</name>
<dbReference type="Proteomes" id="UP000248856">
    <property type="component" value="Unassembled WGS sequence"/>
</dbReference>
<dbReference type="AlphaFoldDB" id="A0A328YRW2"/>
<organism evidence="1 2">
    <name type="scientific">Paracidovorax anthurii</name>
    <dbReference type="NCBI Taxonomy" id="78229"/>
    <lineage>
        <taxon>Bacteria</taxon>
        <taxon>Pseudomonadati</taxon>
        <taxon>Pseudomonadota</taxon>
        <taxon>Betaproteobacteria</taxon>
        <taxon>Burkholderiales</taxon>
        <taxon>Comamonadaceae</taxon>
        <taxon>Paracidovorax</taxon>
    </lineage>
</organism>
<dbReference type="EMBL" id="QLTA01000048">
    <property type="protein sequence ID" value="RAR76430.1"/>
    <property type="molecule type" value="Genomic_DNA"/>
</dbReference>
<protein>
    <recommendedName>
        <fullName evidence="3">Glutamyl-tRNA amidotransferase</fullName>
    </recommendedName>
</protein>
<dbReference type="InterPro" id="IPR003789">
    <property type="entry name" value="Asn/Gln_tRNA_amidoTrase-B-like"/>
</dbReference>
<sequence length="156" mass="16526">MSLKDQITEDMKTAMRAKDAERLGTIRLLQAAIKQKEVEDRPTKKPGESFDIDDAGVVAILDKLIKQRKDSIAAFEGAGRQDLADKEKSEMAVLQTYLPQRMSADEVAAAVKAIVAELGAAGPGDMGKVMGVVKTRLAGKAEMGQVSAAVKAALAG</sequence>
<dbReference type="SUPFAM" id="SSF89095">
    <property type="entry name" value="GatB/YqeY motif"/>
    <property type="match status" value="1"/>
</dbReference>
<dbReference type="PANTHER" id="PTHR28055:SF1">
    <property type="entry name" value="ALTERED INHERITANCE OF MITOCHONDRIA PROTEIN 41, MITOCHONDRIAL"/>
    <property type="match status" value="1"/>
</dbReference>
<dbReference type="PANTHER" id="PTHR28055">
    <property type="entry name" value="ALTERED INHERITANCE OF MITOCHONDRIA PROTEIN 41, MITOCHONDRIAL"/>
    <property type="match status" value="1"/>
</dbReference>
<proteinExistence type="predicted"/>
<gene>
    <name evidence="1" type="ORF">AX018_104828</name>
</gene>
<evidence type="ECO:0008006" key="3">
    <source>
        <dbReference type="Google" id="ProtNLM"/>
    </source>
</evidence>
<dbReference type="Gene3D" id="1.10.1510.10">
    <property type="entry name" value="Uncharacterised protein YqeY/AIM41 PF09424, N-terminal domain"/>
    <property type="match status" value="1"/>
</dbReference>